<keyword evidence="2" id="KW-0238">DNA-binding</keyword>
<dbReference type="InterPro" id="IPR018062">
    <property type="entry name" value="HTH_AraC-typ_CS"/>
</dbReference>
<evidence type="ECO:0000259" key="4">
    <source>
        <dbReference type="PROSITE" id="PS01124"/>
    </source>
</evidence>
<dbReference type="InterPro" id="IPR050204">
    <property type="entry name" value="AraC_XylS_family_regulators"/>
</dbReference>
<proteinExistence type="predicted"/>
<keyword evidence="1" id="KW-0805">Transcription regulation</keyword>
<keyword evidence="6" id="KW-1185">Reference proteome</keyword>
<dbReference type="Gene3D" id="1.10.10.60">
    <property type="entry name" value="Homeodomain-like"/>
    <property type="match status" value="1"/>
</dbReference>
<dbReference type="Proteomes" id="UP001230289">
    <property type="component" value="Unassembled WGS sequence"/>
</dbReference>
<dbReference type="InterPro" id="IPR018060">
    <property type="entry name" value="HTH_AraC"/>
</dbReference>
<organism evidence="5 6">
    <name type="scientific">Microbacterium capsulatum</name>
    <dbReference type="NCBI Taxonomy" id="3041921"/>
    <lineage>
        <taxon>Bacteria</taxon>
        <taxon>Bacillati</taxon>
        <taxon>Actinomycetota</taxon>
        <taxon>Actinomycetes</taxon>
        <taxon>Micrococcales</taxon>
        <taxon>Microbacteriaceae</taxon>
        <taxon>Microbacterium</taxon>
    </lineage>
</organism>
<evidence type="ECO:0000256" key="1">
    <source>
        <dbReference type="ARBA" id="ARBA00023015"/>
    </source>
</evidence>
<keyword evidence="3" id="KW-0804">Transcription</keyword>
<feature type="domain" description="HTH araC/xylS-type" evidence="4">
    <location>
        <begin position="209"/>
        <end position="309"/>
    </location>
</feature>
<dbReference type="PROSITE" id="PS00041">
    <property type="entry name" value="HTH_ARAC_FAMILY_1"/>
    <property type="match status" value="1"/>
</dbReference>
<evidence type="ECO:0000256" key="3">
    <source>
        <dbReference type="ARBA" id="ARBA00023163"/>
    </source>
</evidence>
<sequence length="310" mass="34232">MPEIVRFHSRDRATVESTWSQFAPSARLHRVDPDLRFDWRSAALDRVSIVEYRLTAAVRSSIRPEGQLFACAVGFLHGSLRSGRQELDAGRPWISDGREVVADREGAANVKALVFDPGWAQETARRITGDDRLRLQVTDSAPSDLAAAAHWSRAVTHLGAEAAATGGNPLIEAELARHALMTTLAVFPTTVHGRDDRTPQTSAAPVTVRRAIAFMEEHAHEPITIDDVAHAVHISTRGLQYAFRRALGITPRQHLARVRLDGAHRDLLRADPGETVAGIARRWGFSHPSRFTAEYRRVHGCPPGQALRSR</sequence>
<comment type="caution">
    <text evidence="5">The sequence shown here is derived from an EMBL/GenBank/DDBJ whole genome shotgun (WGS) entry which is preliminary data.</text>
</comment>
<reference evidence="5 6" key="1">
    <citation type="submission" date="2023-08" db="EMBL/GenBank/DDBJ databases">
        <title>Microbacterium sp. nov., isolated from a waste landfill.</title>
        <authorList>
            <person name="Wen W."/>
        </authorList>
    </citation>
    <scope>NUCLEOTIDE SEQUENCE [LARGE SCALE GENOMIC DNA]</scope>
    <source>
        <strain evidence="5 6">ASV81</strain>
    </source>
</reference>
<dbReference type="EMBL" id="JAVFCB010000012">
    <property type="protein sequence ID" value="MDQ4215588.1"/>
    <property type="molecule type" value="Genomic_DNA"/>
</dbReference>
<dbReference type="Pfam" id="PF12833">
    <property type="entry name" value="HTH_18"/>
    <property type="match status" value="1"/>
</dbReference>
<gene>
    <name evidence="5" type="ORF">RBR11_16855</name>
</gene>
<dbReference type="SUPFAM" id="SSF46689">
    <property type="entry name" value="Homeodomain-like"/>
    <property type="match status" value="2"/>
</dbReference>
<dbReference type="PANTHER" id="PTHR46796:SF12">
    <property type="entry name" value="HTH-TYPE DNA-BINDING TRANSCRIPTIONAL ACTIVATOR EUTR"/>
    <property type="match status" value="1"/>
</dbReference>
<name>A0ABU0XKC5_9MICO</name>
<dbReference type="SMART" id="SM00342">
    <property type="entry name" value="HTH_ARAC"/>
    <property type="match status" value="1"/>
</dbReference>
<dbReference type="PROSITE" id="PS01124">
    <property type="entry name" value="HTH_ARAC_FAMILY_2"/>
    <property type="match status" value="1"/>
</dbReference>
<protein>
    <submittedName>
        <fullName evidence="5">AraC family transcriptional regulator</fullName>
    </submittedName>
</protein>
<evidence type="ECO:0000256" key="2">
    <source>
        <dbReference type="ARBA" id="ARBA00023125"/>
    </source>
</evidence>
<dbReference type="PANTHER" id="PTHR46796">
    <property type="entry name" value="HTH-TYPE TRANSCRIPTIONAL ACTIVATOR RHAS-RELATED"/>
    <property type="match status" value="1"/>
</dbReference>
<evidence type="ECO:0000313" key="5">
    <source>
        <dbReference type="EMBL" id="MDQ4215588.1"/>
    </source>
</evidence>
<dbReference type="RefSeq" id="WP_308490538.1">
    <property type="nucleotide sequence ID" value="NZ_JAVFCB010000012.1"/>
</dbReference>
<evidence type="ECO:0000313" key="6">
    <source>
        <dbReference type="Proteomes" id="UP001230289"/>
    </source>
</evidence>
<accession>A0ABU0XKC5</accession>
<dbReference type="InterPro" id="IPR009057">
    <property type="entry name" value="Homeodomain-like_sf"/>
</dbReference>